<dbReference type="InterPro" id="IPR011330">
    <property type="entry name" value="Glyco_hydro/deAcase_b/a-brl"/>
</dbReference>
<dbReference type="SUPFAM" id="SSF88713">
    <property type="entry name" value="Glycoside hydrolase/deacetylase"/>
    <property type="match status" value="1"/>
</dbReference>
<evidence type="ECO:0000256" key="5">
    <source>
        <dbReference type="ARBA" id="ARBA00023157"/>
    </source>
</evidence>
<reference evidence="10" key="1">
    <citation type="journal article" date="2014" name="Genome Biol. Evol.">
        <title>The secreted proteins of Achlya hypogyna and Thraustotheca clavata identify the ancestral oomycete secretome and reveal gene acquisitions by horizontal gene transfer.</title>
        <authorList>
            <person name="Misner I."/>
            <person name="Blouin N."/>
            <person name="Leonard G."/>
            <person name="Richards T.A."/>
            <person name="Lane C.E."/>
        </authorList>
    </citation>
    <scope>NUCLEOTIDE SEQUENCE</scope>
    <source>
        <strain evidence="10">ATCC 48635</strain>
    </source>
</reference>
<dbReference type="Pfam" id="PF01074">
    <property type="entry name" value="Glyco_hydro_38N"/>
    <property type="match status" value="1"/>
</dbReference>
<dbReference type="GO" id="GO:0004559">
    <property type="term" value="F:alpha-mannosidase activity"/>
    <property type="evidence" value="ECO:0007669"/>
    <property type="project" value="InterPro"/>
</dbReference>
<dbReference type="GO" id="GO:0030246">
    <property type="term" value="F:carbohydrate binding"/>
    <property type="evidence" value="ECO:0007669"/>
    <property type="project" value="InterPro"/>
</dbReference>
<evidence type="ECO:0000313" key="10">
    <source>
        <dbReference type="EMBL" id="AIG56101.1"/>
    </source>
</evidence>
<dbReference type="GO" id="GO:0006013">
    <property type="term" value="P:mannose metabolic process"/>
    <property type="evidence" value="ECO:0007669"/>
    <property type="project" value="InterPro"/>
</dbReference>
<dbReference type="Pfam" id="PF09261">
    <property type="entry name" value="Alpha-mann_mid"/>
    <property type="match status" value="1"/>
</dbReference>
<dbReference type="Gene3D" id="3.20.110.10">
    <property type="entry name" value="Glycoside hydrolase 38, N terminal domain"/>
    <property type="match status" value="1"/>
</dbReference>
<accession>A0A0A7CNF6</accession>
<dbReference type="EMBL" id="KM038640">
    <property type="protein sequence ID" value="AIG56101.1"/>
    <property type="molecule type" value="Genomic_DNA"/>
</dbReference>
<feature type="chain" id="PRO_5012723368" description="Alpha-mannosidase" evidence="8">
    <location>
        <begin position="16"/>
        <end position="975"/>
    </location>
</feature>
<dbReference type="InterPro" id="IPR011682">
    <property type="entry name" value="Glyco_hydro_38_C"/>
</dbReference>
<comment type="similarity">
    <text evidence="1 7">Belongs to the glycosyl hydrolase 38 family.</text>
</comment>
<dbReference type="InterPro" id="IPR037094">
    <property type="entry name" value="Glyco_hydro_38_cen_sf"/>
</dbReference>
<comment type="cofactor">
    <cofactor evidence="7">
        <name>Zn(2+)</name>
        <dbReference type="ChEBI" id="CHEBI:29105"/>
    </cofactor>
    <text evidence="7">Binds 1 zinc ion per subunit.</text>
</comment>
<dbReference type="Gene3D" id="2.70.98.30">
    <property type="entry name" value="Golgi alpha-mannosidase II, domain 4"/>
    <property type="match status" value="1"/>
</dbReference>
<dbReference type="GO" id="GO:0046872">
    <property type="term" value="F:metal ion binding"/>
    <property type="evidence" value="ECO:0007669"/>
    <property type="project" value="UniProtKB-KW"/>
</dbReference>
<dbReference type="SUPFAM" id="SSF88688">
    <property type="entry name" value="Families 57/38 glycoside transferase middle domain"/>
    <property type="match status" value="1"/>
</dbReference>
<evidence type="ECO:0000256" key="3">
    <source>
        <dbReference type="ARBA" id="ARBA00022801"/>
    </source>
</evidence>
<dbReference type="PANTHER" id="PTHR11607:SF3">
    <property type="entry name" value="LYSOSOMAL ALPHA-MANNOSIDASE"/>
    <property type="match status" value="1"/>
</dbReference>
<dbReference type="AlphaFoldDB" id="A0A0A7CNF6"/>
<dbReference type="FunFam" id="1.20.1270.50:FF:000003">
    <property type="entry name" value="Alpha-mannosidase"/>
    <property type="match status" value="1"/>
</dbReference>
<dbReference type="InterPro" id="IPR015341">
    <property type="entry name" value="Glyco_hydro_38_cen"/>
</dbReference>
<keyword evidence="5" id="KW-1015">Disulfide bond</keyword>
<evidence type="ECO:0000259" key="9">
    <source>
        <dbReference type="SMART" id="SM00872"/>
    </source>
</evidence>
<keyword evidence="6 7" id="KW-0326">Glycosidase</keyword>
<sequence>MKIAALAVAAAAAVAKEIKCPQWTARYPDDGHYNTTHPGVSPTKLNVHLVPHTHDDPGYLLTVDEYFSTEVDYILDSVTFELLKNPDRRFMWRNQPDETKDIVKKLVKEGRLDLSVNGGWCMHDEATPHYSVMVDQTAFGHQFLLEEFGCVISTEVHNVDQWKHRVKPRIGWQIDPFGHSSTQGSLLSSGVGFDAVYFARIDYQDYHIRINNKDLGKIIFHVQKFMWQPSASRPHERVFTGVLQHGYSAPDGFNFEDNGPIKDDPYLHDNNVCSMVQSFIDQTLERARWTKDPGNHVFWPMGLDMTYINGIKWYKNLDKLIHYVNQEGRLNVFYSTLGAYTDLKLQDKTQVWSVKTDDFFPSGFFSSRPALKRFARVANSVLQSMRHLEVAHYKAAHGETALNPLTASVSVVQHHDALTGTEKQHVANDYAQRLQEGLNVAEARLNELLGTAGDKAFTFCLLANVSICEPTTKTTPFEVLVYNPLAGHAGGYAVHLPIATPHATVAAVGGGSVASAVVPALPTQVGVDGAPYTLVFHADVAPLQAAHYVVTPESGSLPAEAPASSEPADDDVVVLENDAVAAQLCLKHGSLHWLYDKATKTNVTLHSSLQYYLSYNGGSDTSSGAYVLRTNTSATYPLPPVSARGCDQTALLHRCWFRHGEWGLLSYELYRWETMLKIEWTVGPLPIEQDNLGKEVILRLDSTLATDKRWYSDSNGLEFVERTRDARPTWNLTLHNDAEHVAANYVPIASAVYLRDASAQLNVITDRPQGCASLRDGQLELMLHRRHVVDDHHGVSEALNETEIVSIHGKPVRQGLTVRGHVALSVGPPPAAMEKLRTGMHARYLNPLVAVRPERSSASPKVAPSTASLLPPNVGLTTLQLQRGGCVLVRLSHLFAVHEHTTWSQPAKVDLTALVRRPEKLVSATALTLTANAELGPVADPTHVQLQAMEVKAYRLCYANASSSAVYDAAVTSLV</sequence>
<dbReference type="PANTHER" id="PTHR11607">
    <property type="entry name" value="ALPHA-MANNOSIDASE"/>
    <property type="match status" value="1"/>
</dbReference>
<evidence type="ECO:0000256" key="4">
    <source>
        <dbReference type="ARBA" id="ARBA00022833"/>
    </source>
</evidence>
<dbReference type="SMART" id="SM00872">
    <property type="entry name" value="Alpha-mann_mid"/>
    <property type="match status" value="1"/>
</dbReference>
<name>A0A0A7CNF6_ACHHY</name>
<protein>
    <recommendedName>
        <fullName evidence="7">Alpha-mannosidase</fullName>
        <ecNumber evidence="7">3.2.1.-</ecNumber>
    </recommendedName>
</protein>
<evidence type="ECO:0000256" key="8">
    <source>
        <dbReference type="SAM" id="SignalP"/>
    </source>
</evidence>
<feature type="domain" description="Glycoside hydrolase family 38 central" evidence="9">
    <location>
        <begin position="359"/>
        <end position="434"/>
    </location>
</feature>
<proteinExistence type="inferred from homology"/>
<keyword evidence="2 7" id="KW-0479">Metal-binding</keyword>
<dbReference type="InterPro" id="IPR000602">
    <property type="entry name" value="Glyco_hydro_38_N"/>
</dbReference>
<evidence type="ECO:0000256" key="1">
    <source>
        <dbReference type="ARBA" id="ARBA00009792"/>
    </source>
</evidence>
<evidence type="ECO:0000256" key="6">
    <source>
        <dbReference type="ARBA" id="ARBA00023295"/>
    </source>
</evidence>
<dbReference type="InterPro" id="IPR027291">
    <property type="entry name" value="Glyco_hydro_38_N_sf"/>
</dbReference>
<organism evidence="10">
    <name type="scientific">Achlya hypogyna</name>
    <name type="common">Oomycete</name>
    <name type="synonym">Protoachlya hypogyna</name>
    <dbReference type="NCBI Taxonomy" id="1202772"/>
    <lineage>
        <taxon>Eukaryota</taxon>
        <taxon>Sar</taxon>
        <taxon>Stramenopiles</taxon>
        <taxon>Oomycota</taxon>
        <taxon>Saprolegniomycetes</taxon>
        <taxon>Saprolegniales</taxon>
        <taxon>Achlyaceae</taxon>
        <taxon>Achlya</taxon>
    </lineage>
</organism>
<dbReference type="Pfam" id="PF07748">
    <property type="entry name" value="Glyco_hydro_38C"/>
    <property type="match status" value="1"/>
</dbReference>
<dbReference type="Gene3D" id="1.20.1270.50">
    <property type="entry name" value="Glycoside hydrolase family 38, central domain"/>
    <property type="match status" value="2"/>
</dbReference>
<keyword evidence="4 7" id="KW-0862">Zinc</keyword>
<dbReference type="SUPFAM" id="SSF74650">
    <property type="entry name" value="Galactose mutarotase-like"/>
    <property type="match status" value="1"/>
</dbReference>
<dbReference type="InterPro" id="IPR011013">
    <property type="entry name" value="Gal_mutarotase_sf_dom"/>
</dbReference>
<evidence type="ECO:0000256" key="2">
    <source>
        <dbReference type="ARBA" id="ARBA00022723"/>
    </source>
</evidence>
<dbReference type="Gene3D" id="2.60.40.1180">
    <property type="entry name" value="Golgi alpha-mannosidase II"/>
    <property type="match status" value="1"/>
</dbReference>
<keyword evidence="3 7" id="KW-0378">Hydrolase</keyword>
<dbReference type="InterPro" id="IPR028995">
    <property type="entry name" value="Glyco_hydro_57/38_cen_sf"/>
</dbReference>
<dbReference type="Gene3D" id="2.60.40.1360">
    <property type="match status" value="1"/>
</dbReference>
<evidence type="ECO:0000256" key="7">
    <source>
        <dbReference type="RuleBase" id="RU361199"/>
    </source>
</evidence>
<dbReference type="InterPro" id="IPR013780">
    <property type="entry name" value="Glyco_hydro_b"/>
</dbReference>
<dbReference type="EC" id="3.2.1.-" evidence="7"/>
<dbReference type="InterPro" id="IPR050843">
    <property type="entry name" value="Glycosyl_Hydrlase_38"/>
</dbReference>
<keyword evidence="8" id="KW-0732">Signal</keyword>
<feature type="signal peptide" evidence="8">
    <location>
        <begin position="1"/>
        <end position="15"/>
    </location>
</feature>